<protein>
    <recommendedName>
        <fullName evidence="4">DUF3159 domain-containing protein</fullName>
    </recommendedName>
</protein>
<gene>
    <name evidence="2" type="ORF">M1O15_04655</name>
</gene>
<evidence type="ECO:0000256" key="1">
    <source>
        <dbReference type="SAM" id="Phobius"/>
    </source>
</evidence>
<dbReference type="RefSeq" id="WP_248631882.1">
    <property type="nucleotide sequence ID" value="NZ_JALPTH010000003.1"/>
</dbReference>
<keyword evidence="1" id="KW-0472">Membrane</keyword>
<dbReference type="EMBL" id="JALPTH010000003">
    <property type="protein sequence ID" value="MCK8676697.1"/>
    <property type="molecule type" value="Genomic_DNA"/>
</dbReference>
<evidence type="ECO:0000313" key="3">
    <source>
        <dbReference type="Proteomes" id="UP001522868"/>
    </source>
</evidence>
<reference evidence="2 3" key="1">
    <citation type="submission" date="2022-04" db="EMBL/GenBank/DDBJ databases">
        <title>Streptomyces sp. nov. LCR6-01 isolated from Lichen of Dirinaria sp.</title>
        <authorList>
            <person name="Kanchanasin P."/>
            <person name="Tanasupawat S."/>
            <person name="Phongsopitanun W."/>
        </authorList>
    </citation>
    <scope>NUCLEOTIDE SEQUENCE [LARGE SCALE GENOMIC DNA]</scope>
    <source>
        <strain evidence="2 3">LCR6-01</strain>
    </source>
</reference>
<name>A0ABT0I5V8_9ACTN</name>
<evidence type="ECO:0008006" key="4">
    <source>
        <dbReference type="Google" id="ProtNLM"/>
    </source>
</evidence>
<organism evidence="2 3">
    <name type="scientific">Streptomyces lichenis</name>
    <dbReference type="NCBI Taxonomy" id="2306967"/>
    <lineage>
        <taxon>Bacteria</taxon>
        <taxon>Bacillati</taxon>
        <taxon>Actinomycetota</taxon>
        <taxon>Actinomycetes</taxon>
        <taxon>Kitasatosporales</taxon>
        <taxon>Streptomycetaceae</taxon>
        <taxon>Streptomyces</taxon>
    </lineage>
</organism>
<feature type="transmembrane region" description="Helical" evidence="1">
    <location>
        <begin position="69"/>
        <end position="87"/>
    </location>
</feature>
<feature type="transmembrane region" description="Helical" evidence="1">
    <location>
        <begin position="21"/>
        <end position="39"/>
    </location>
</feature>
<sequence length="208" mass="22906">MAHLHERTGSDTGTRPSPLHGGGVILSFAPWIIFDVIAGPSTWKLAAFTALVASVVLSLPDLRHGTAKLLNVAAILFFGVIWILGFVLDRQDLIWLETYAQVLSNGVLAVVAFASLATMPFTEQYARESVPRELWNTPAFHRTNQVLTAVWATVFLVTAVLGLIALHTSGLGDWFNWVIPIILLVLAIKFTKWYPEYVRGQARSAALR</sequence>
<feature type="transmembrane region" description="Helical" evidence="1">
    <location>
        <begin position="45"/>
        <end position="62"/>
    </location>
</feature>
<comment type="caution">
    <text evidence="2">The sequence shown here is derived from an EMBL/GenBank/DDBJ whole genome shotgun (WGS) entry which is preliminary data.</text>
</comment>
<feature type="transmembrane region" description="Helical" evidence="1">
    <location>
        <begin position="146"/>
        <end position="168"/>
    </location>
</feature>
<evidence type="ECO:0000313" key="2">
    <source>
        <dbReference type="EMBL" id="MCK8676697.1"/>
    </source>
</evidence>
<accession>A0ABT0I5V8</accession>
<proteinExistence type="predicted"/>
<feature type="transmembrane region" description="Helical" evidence="1">
    <location>
        <begin position="174"/>
        <end position="194"/>
    </location>
</feature>
<keyword evidence="3" id="KW-1185">Reference proteome</keyword>
<dbReference type="Proteomes" id="UP001522868">
    <property type="component" value="Unassembled WGS sequence"/>
</dbReference>
<keyword evidence="1" id="KW-1133">Transmembrane helix</keyword>
<keyword evidence="1" id="KW-0812">Transmembrane</keyword>